<evidence type="ECO:0000313" key="2">
    <source>
        <dbReference type="Proteomes" id="UP000784294"/>
    </source>
</evidence>
<reference evidence="1" key="1">
    <citation type="submission" date="2018-11" db="EMBL/GenBank/DDBJ databases">
        <authorList>
            <consortium name="Pathogen Informatics"/>
        </authorList>
    </citation>
    <scope>NUCLEOTIDE SEQUENCE</scope>
</reference>
<accession>A0A3S5ADD7</accession>
<dbReference type="AlphaFoldDB" id="A0A3S5ADD7"/>
<dbReference type="EMBL" id="CAAALY010246900">
    <property type="protein sequence ID" value="VEL34054.1"/>
    <property type="molecule type" value="Genomic_DNA"/>
</dbReference>
<name>A0A3S5ADD7_9PLAT</name>
<proteinExistence type="predicted"/>
<dbReference type="Proteomes" id="UP000784294">
    <property type="component" value="Unassembled WGS sequence"/>
</dbReference>
<protein>
    <submittedName>
        <fullName evidence="1">Uncharacterized protein</fullName>
    </submittedName>
</protein>
<comment type="caution">
    <text evidence="1">The sequence shown here is derived from an EMBL/GenBank/DDBJ whole genome shotgun (WGS) entry which is preliminary data.</text>
</comment>
<evidence type="ECO:0000313" key="1">
    <source>
        <dbReference type="EMBL" id="VEL34054.1"/>
    </source>
</evidence>
<keyword evidence="2" id="KW-1185">Reference proteome</keyword>
<organism evidence="1 2">
    <name type="scientific">Protopolystoma xenopodis</name>
    <dbReference type="NCBI Taxonomy" id="117903"/>
    <lineage>
        <taxon>Eukaryota</taxon>
        <taxon>Metazoa</taxon>
        <taxon>Spiralia</taxon>
        <taxon>Lophotrochozoa</taxon>
        <taxon>Platyhelminthes</taxon>
        <taxon>Monogenea</taxon>
        <taxon>Polyopisthocotylea</taxon>
        <taxon>Polystomatidea</taxon>
        <taxon>Polystomatidae</taxon>
        <taxon>Protopolystoma</taxon>
    </lineage>
</organism>
<gene>
    <name evidence="1" type="ORF">PXEA_LOCUS27494</name>
</gene>
<dbReference type="OrthoDB" id="2272012at2759"/>
<sequence length="190" mass="20086">MSSFCSPPDHQDEVDRLEVARDGVRGILKEAEAIMTRLEHAEKLLFFADHLVAHDALDPNSLVSFDLPISFFHNHPYASSTLSVPTNFPGVVSISAAVGTSGDSASGSPTGLNMSLAASGLASPGACLVTSTTAANSLGTSAASGTGVPPGRVRVDLRAKLRHPDTRMVNYDKLYIEVRRNNKIVQQGTV</sequence>